<reference evidence="2 3" key="1">
    <citation type="submission" date="2020-05" db="EMBL/GenBank/DDBJ databases">
        <title>Azospirillum oleiclasticum sp. nov, a nitrogen-fixing and heavy crude oil-emulsifying bacterium isolated from the crude oil of Yumen Oilfield.</title>
        <authorList>
            <person name="Wu D."/>
            <person name="Cai M."/>
            <person name="Zhang X."/>
        </authorList>
    </citation>
    <scope>NUCLEOTIDE SEQUENCE [LARGE SCALE GENOMIC DNA]</scope>
    <source>
        <strain evidence="2 3">ROY-1-1-2</strain>
    </source>
</reference>
<keyword evidence="1" id="KW-0472">Membrane</keyword>
<name>A0ABX2TI98_9PROT</name>
<dbReference type="EMBL" id="JABFDB010000034">
    <property type="protein sequence ID" value="NYZ24060.1"/>
    <property type="molecule type" value="Genomic_DNA"/>
</dbReference>
<dbReference type="Proteomes" id="UP000584642">
    <property type="component" value="Unassembled WGS sequence"/>
</dbReference>
<comment type="caution">
    <text evidence="2">The sequence shown here is derived from an EMBL/GenBank/DDBJ whole genome shotgun (WGS) entry which is preliminary data.</text>
</comment>
<accession>A0ABX2TI98</accession>
<evidence type="ECO:0000313" key="2">
    <source>
        <dbReference type="EMBL" id="NYZ24060.1"/>
    </source>
</evidence>
<keyword evidence="1" id="KW-1133">Transmembrane helix</keyword>
<feature type="transmembrane region" description="Helical" evidence="1">
    <location>
        <begin position="21"/>
        <end position="41"/>
    </location>
</feature>
<organism evidence="2 3">
    <name type="scientific">Azospirillum oleiclasticum</name>
    <dbReference type="NCBI Taxonomy" id="2735135"/>
    <lineage>
        <taxon>Bacteria</taxon>
        <taxon>Pseudomonadati</taxon>
        <taxon>Pseudomonadota</taxon>
        <taxon>Alphaproteobacteria</taxon>
        <taxon>Rhodospirillales</taxon>
        <taxon>Azospirillaceae</taxon>
        <taxon>Azospirillum</taxon>
    </lineage>
</organism>
<proteinExistence type="predicted"/>
<protein>
    <submittedName>
        <fullName evidence="2">Uncharacterized protein</fullName>
    </submittedName>
</protein>
<keyword evidence="3" id="KW-1185">Reference proteome</keyword>
<feature type="transmembrane region" description="Helical" evidence="1">
    <location>
        <begin position="47"/>
        <end position="67"/>
    </location>
</feature>
<evidence type="ECO:0000256" key="1">
    <source>
        <dbReference type="SAM" id="Phobius"/>
    </source>
</evidence>
<gene>
    <name evidence="2" type="ORF">HND93_30520</name>
</gene>
<sequence length="75" mass="7638">MSLVNNERVKLLANALDRASTACVAVGVIGPAAAFLYGMGAVPVSPVALGLGSAVWLATAVILHYFARRTVGGLK</sequence>
<keyword evidence="1" id="KW-0812">Transmembrane</keyword>
<evidence type="ECO:0000313" key="3">
    <source>
        <dbReference type="Proteomes" id="UP000584642"/>
    </source>
</evidence>